<reference evidence="2 3" key="1">
    <citation type="submission" date="2015-04" db="EMBL/GenBank/DDBJ databases">
        <authorList>
            <person name="Syromyatnikov M.Y."/>
            <person name="Popov V.N."/>
        </authorList>
    </citation>
    <scope>NUCLEOTIDE SEQUENCE [LARGE SCALE GENOMIC DNA]</scope>
</reference>
<dbReference type="Proteomes" id="UP000183832">
    <property type="component" value="Unassembled WGS sequence"/>
</dbReference>
<keyword evidence="1" id="KW-1133">Transmembrane helix</keyword>
<evidence type="ECO:0000256" key="1">
    <source>
        <dbReference type="SAM" id="Phobius"/>
    </source>
</evidence>
<sequence>MNRFQNLLISINIASKLSGFMFISFDFKSKRIDFVDNYMDKVLFVLSLLLSCLAYVFYDGYFDLYNIVQSQIVVSLLEMNNILTVLTKLQYLAILSSAFFHFITLVINIVVNHIFITIK</sequence>
<keyword evidence="1" id="KW-0812">Transmembrane</keyword>
<keyword evidence="1" id="KW-0472">Membrane</keyword>
<name>A0A1J1ISZ5_9DIPT</name>
<organism evidence="2 3">
    <name type="scientific">Clunio marinus</name>
    <dbReference type="NCBI Taxonomy" id="568069"/>
    <lineage>
        <taxon>Eukaryota</taxon>
        <taxon>Metazoa</taxon>
        <taxon>Ecdysozoa</taxon>
        <taxon>Arthropoda</taxon>
        <taxon>Hexapoda</taxon>
        <taxon>Insecta</taxon>
        <taxon>Pterygota</taxon>
        <taxon>Neoptera</taxon>
        <taxon>Endopterygota</taxon>
        <taxon>Diptera</taxon>
        <taxon>Nematocera</taxon>
        <taxon>Chironomoidea</taxon>
        <taxon>Chironomidae</taxon>
        <taxon>Clunio</taxon>
    </lineage>
</organism>
<dbReference type="EMBL" id="CVRI01000058">
    <property type="protein sequence ID" value="CRL02700.1"/>
    <property type="molecule type" value="Genomic_DNA"/>
</dbReference>
<dbReference type="AlphaFoldDB" id="A0A1J1ISZ5"/>
<protein>
    <submittedName>
        <fullName evidence="2">CLUMA_CG016049, isoform A</fullName>
    </submittedName>
</protein>
<feature type="transmembrane region" description="Helical" evidence="1">
    <location>
        <begin position="89"/>
        <end position="111"/>
    </location>
</feature>
<gene>
    <name evidence="2" type="ORF">CLUMA_CG016049</name>
</gene>
<evidence type="ECO:0000313" key="3">
    <source>
        <dbReference type="Proteomes" id="UP000183832"/>
    </source>
</evidence>
<feature type="transmembrane region" description="Helical" evidence="1">
    <location>
        <begin position="39"/>
        <end position="58"/>
    </location>
</feature>
<keyword evidence="3" id="KW-1185">Reference proteome</keyword>
<accession>A0A1J1ISZ5</accession>
<proteinExistence type="predicted"/>
<evidence type="ECO:0000313" key="2">
    <source>
        <dbReference type="EMBL" id="CRL02700.1"/>
    </source>
</evidence>